<sequence length="136" mass="14515">MKLRKTMLTAATLAVTAASALTITGTATATTDPPGGSYDHVYTAEDHAAQIYVQERNDVIKLCDIRANGKPAHMDVFVEGSSRNPVYTVDVKGGLGSCVTHSASQGKPYILPKGRRVYLHFWGTAPDGTSVSFTSR</sequence>
<evidence type="ECO:0000313" key="3">
    <source>
        <dbReference type="Proteomes" id="UP000754495"/>
    </source>
</evidence>
<gene>
    <name evidence="2" type="ORF">FHX46_001102</name>
</gene>
<organism evidence="2 3">
    <name type="scientific">Amycolatopsis viridis</name>
    <dbReference type="NCBI Taxonomy" id="185678"/>
    <lineage>
        <taxon>Bacteria</taxon>
        <taxon>Bacillati</taxon>
        <taxon>Actinomycetota</taxon>
        <taxon>Actinomycetes</taxon>
        <taxon>Pseudonocardiales</taxon>
        <taxon>Pseudonocardiaceae</taxon>
        <taxon>Amycolatopsis</taxon>
    </lineage>
</organism>
<dbReference type="RefSeq" id="WP_167111244.1">
    <property type="nucleotide sequence ID" value="NZ_JAANOU010000001.1"/>
</dbReference>
<protein>
    <recommendedName>
        <fullName evidence="4">Secreted protein</fullName>
    </recommendedName>
</protein>
<dbReference type="EMBL" id="JAANOU010000001">
    <property type="protein sequence ID" value="NIH78572.1"/>
    <property type="molecule type" value="Genomic_DNA"/>
</dbReference>
<evidence type="ECO:0000313" key="2">
    <source>
        <dbReference type="EMBL" id="NIH78572.1"/>
    </source>
</evidence>
<evidence type="ECO:0000256" key="1">
    <source>
        <dbReference type="SAM" id="SignalP"/>
    </source>
</evidence>
<evidence type="ECO:0008006" key="4">
    <source>
        <dbReference type="Google" id="ProtNLM"/>
    </source>
</evidence>
<accession>A0ABX0SNM5</accession>
<reference evidence="2 3" key="1">
    <citation type="submission" date="2020-03" db="EMBL/GenBank/DDBJ databases">
        <title>Sequencing the genomes of 1000 actinobacteria strains.</title>
        <authorList>
            <person name="Klenk H.-P."/>
        </authorList>
    </citation>
    <scope>NUCLEOTIDE SEQUENCE [LARGE SCALE GENOMIC DNA]</scope>
    <source>
        <strain evidence="2 3">DSM 45668</strain>
    </source>
</reference>
<feature type="chain" id="PRO_5047189867" description="Secreted protein" evidence="1">
    <location>
        <begin position="30"/>
        <end position="136"/>
    </location>
</feature>
<feature type="signal peptide" evidence="1">
    <location>
        <begin position="1"/>
        <end position="29"/>
    </location>
</feature>
<proteinExistence type="predicted"/>
<keyword evidence="3" id="KW-1185">Reference proteome</keyword>
<name>A0ABX0SNM5_9PSEU</name>
<keyword evidence="1" id="KW-0732">Signal</keyword>
<comment type="caution">
    <text evidence="2">The sequence shown here is derived from an EMBL/GenBank/DDBJ whole genome shotgun (WGS) entry which is preliminary data.</text>
</comment>
<dbReference type="Proteomes" id="UP000754495">
    <property type="component" value="Unassembled WGS sequence"/>
</dbReference>